<sequence>MANEIRASDVEATCLALLDEVADATCLALLDEVADRRAEFVITKRGRPVARLIPIDEPADMRGSDRLSSVDDDLFSTGEVRTAAT</sequence>
<comment type="similarity">
    <text evidence="1">Belongs to the phD/YefM antitoxin family.</text>
</comment>
<protein>
    <submittedName>
        <fullName evidence="2">Unannotated protein</fullName>
    </submittedName>
</protein>
<evidence type="ECO:0000313" key="2">
    <source>
        <dbReference type="EMBL" id="CAB4587105.1"/>
    </source>
</evidence>
<dbReference type="NCBIfam" id="TIGR01552">
    <property type="entry name" value="phd_fam"/>
    <property type="match status" value="1"/>
</dbReference>
<dbReference type="InterPro" id="IPR036165">
    <property type="entry name" value="YefM-like_sf"/>
</dbReference>
<evidence type="ECO:0000256" key="1">
    <source>
        <dbReference type="ARBA" id="ARBA00009981"/>
    </source>
</evidence>
<accession>A0A6J6FIK3</accession>
<reference evidence="2" key="1">
    <citation type="submission" date="2020-05" db="EMBL/GenBank/DDBJ databases">
        <authorList>
            <person name="Chiriac C."/>
            <person name="Salcher M."/>
            <person name="Ghai R."/>
            <person name="Kavagutti S V."/>
        </authorList>
    </citation>
    <scope>NUCLEOTIDE SEQUENCE</scope>
</reference>
<dbReference type="SUPFAM" id="SSF143120">
    <property type="entry name" value="YefM-like"/>
    <property type="match status" value="1"/>
</dbReference>
<gene>
    <name evidence="2" type="ORF">UFOPK1493_03503</name>
</gene>
<name>A0A6J6FIK3_9ZZZZ</name>
<proteinExistence type="inferred from homology"/>
<dbReference type="EMBL" id="CAEZSR010000198">
    <property type="protein sequence ID" value="CAB4587105.1"/>
    <property type="molecule type" value="Genomic_DNA"/>
</dbReference>
<dbReference type="AlphaFoldDB" id="A0A6J6FIK3"/>
<dbReference type="Gene3D" id="3.40.1620.10">
    <property type="entry name" value="YefM-like domain"/>
    <property type="match status" value="1"/>
</dbReference>
<organism evidence="2">
    <name type="scientific">freshwater metagenome</name>
    <dbReference type="NCBI Taxonomy" id="449393"/>
    <lineage>
        <taxon>unclassified sequences</taxon>
        <taxon>metagenomes</taxon>
        <taxon>ecological metagenomes</taxon>
    </lineage>
</organism>